<dbReference type="PANTHER" id="PTHR31157:SF1">
    <property type="entry name" value="SCP DOMAIN-CONTAINING PROTEIN"/>
    <property type="match status" value="1"/>
</dbReference>
<feature type="compositionally biased region" description="Basic and acidic residues" evidence="1">
    <location>
        <begin position="139"/>
        <end position="151"/>
    </location>
</feature>
<dbReference type="InterPro" id="IPR035940">
    <property type="entry name" value="CAP_sf"/>
</dbReference>
<protein>
    <recommendedName>
        <fullName evidence="3">SCP domain-containing protein</fullName>
    </recommendedName>
</protein>
<evidence type="ECO:0000313" key="5">
    <source>
        <dbReference type="Proteomes" id="UP000074108"/>
    </source>
</evidence>
<dbReference type="PATRIC" id="fig|1150625.3.peg.1574"/>
<dbReference type="STRING" id="1150625.Q75_07475"/>
<keyword evidence="2" id="KW-0732">Signal</keyword>
<dbReference type="SUPFAM" id="SSF55797">
    <property type="entry name" value="PR-1-like"/>
    <property type="match status" value="1"/>
</dbReference>
<dbReference type="Proteomes" id="UP000074108">
    <property type="component" value="Unassembled WGS sequence"/>
</dbReference>
<evidence type="ECO:0000313" key="4">
    <source>
        <dbReference type="EMBL" id="KUP06377.1"/>
    </source>
</evidence>
<dbReference type="PROSITE" id="PS51257">
    <property type="entry name" value="PROKAR_LIPOPROTEIN"/>
    <property type="match status" value="1"/>
</dbReference>
<feature type="compositionally biased region" description="Polar residues" evidence="1">
    <location>
        <begin position="111"/>
        <end position="138"/>
    </location>
</feature>
<organism evidence="4 5">
    <name type="scientific">Bacillus coahuilensis p1.1.43</name>
    <dbReference type="NCBI Taxonomy" id="1150625"/>
    <lineage>
        <taxon>Bacteria</taxon>
        <taxon>Bacillati</taxon>
        <taxon>Bacillota</taxon>
        <taxon>Bacilli</taxon>
        <taxon>Bacillales</taxon>
        <taxon>Bacillaceae</taxon>
        <taxon>Bacillus</taxon>
    </lineage>
</organism>
<gene>
    <name evidence="4" type="ORF">Q75_07475</name>
</gene>
<proteinExistence type="predicted"/>
<feature type="chain" id="PRO_5038576639" description="SCP domain-containing protein" evidence="2">
    <location>
        <begin position="21"/>
        <end position="278"/>
    </location>
</feature>
<feature type="region of interest" description="Disordered" evidence="1">
    <location>
        <begin position="97"/>
        <end position="154"/>
    </location>
</feature>
<dbReference type="AlphaFoldDB" id="A0A147K8C1"/>
<comment type="caution">
    <text evidence="4">The sequence shown here is derived from an EMBL/GenBank/DDBJ whole genome shotgun (WGS) entry which is preliminary data.</text>
</comment>
<dbReference type="InterPro" id="IPR014044">
    <property type="entry name" value="CAP_dom"/>
</dbReference>
<sequence length="278" mass="30744">MKIKLAATALSILVLLSACNGDDTAYKNDSDPMDNISNASTNTDSNHYPHTKAVKVQNAKYKFYKIDPGTGDYTEITQEQINNLDPNVNFNIIQRSKETGREKAVTPGKEPTTTKQQPETAKQPTPAETNQTTQQKPQETAEKPAADEGSKEGISSIEQQVIDLTNAERRKNGLSDLQADVKLSNVAQTKSEDMYQKNYFSHTSPTYGSPFDMMRDFGVSYNTAGENIAQGQKSAEEVVNAWMNSEGHRANILKADFTHIGVGYNEAGNYWTQMFIGK</sequence>
<name>A0A147K8C1_9BACI</name>
<dbReference type="InterPro" id="IPR014258">
    <property type="entry name" value="CAP_domain_YkwD-like"/>
</dbReference>
<dbReference type="CDD" id="cd05379">
    <property type="entry name" value="CAP_bacterial"/>
    <property type="match status" value="1"/>
</dbReference>
<dbReference type="Gene3D" id="3.40.33.10">
    <property type="entry name" value="CAP"/>
    <property type="match status" value="1"/>
</dbReference>
<evidence type="ECO:0000256" key="1">
    <source>
        <dbReference type="SAM" id="MobiDB-lite"/>
    </source>
</evidence>
<feature type="domain" description="SCP" evidence="3">
    <location>
        <begin position="163"/>
        <end position="275"/>
    </location>
</feature>
<dbReference type="PANTHER" id="PTHR31157">
    <property type="entry name" value="SCP DOMAIN-CONTAINING PROTEIN"/>
    <property type="match status" value="1"/>
</dbReference>
<dbReference type="OrthoDB" id="9783944at2"/>
<dbReference type="NCBIfam" id="TIGR02909">
    <property type="entry name" value="spore_YkwD"/>
    <property type="match status" value="1"/>
</dbReference>
<dbReference type="Pfam" id="PF00188">
    <property type="entry name" value="CAP"/>
    <property type="match status" value="1"/>
</dbReference>
<reference evidence="4 5" key="1">
    <citation type="journal article" date="2016" name="Front. Microbiol.">
        <title>Microevolution Analysis of Bacillus coahuilensis Unveils Differences in Phosphorus Acquisition Strategies and Their Regulation.</title>
        <authorList>
            <person name="Gomez-Lunar Z."/>
            <person name="Hernandez-Gonzalez I."/>
            <person name="Rodriguez-Torres M.D."/>
            <person name="Souza V."/>
            <person name="Olmedo-Alvarez G."/>
        </authorList>
    </citation>
    <scope>NUCLEOTIDE SEQUENCE [LARGE SCALE GENOMIC DNA]</scope>
    <source>
        <strain evidence="5">p1.1.43</strain>
    </source>
</reference>
<evidence type="ECO:0000259" key="3">
    <source>
        <dbReference type="Pfam" id="PF00188"/>
    </source>
</evidence>
<feature type="compositionally biased region" description="Polar residues" evidence="1">
    <location>
        <begin position="35"/>
        <end position="48"/>
    </location>
</feature>
<dbReference type="EMBL" id="LDYG01000028">
    <property type="protein sequence ID" value="KUP06377.1"/>
    <property type="molecule type" value="Genomic_DNA"/>
</dbReference>
<keyword evidence="5" id="KW-1185">Reference proteome</keyword>
<dbReference type="RefSeq" id="WP_059282767.1">
    <property type="nucleotide sequence ID" value="NZ_LDYG01000028.1"/>
</dbReference>
<evidence type="ECO:0000256" key="2">
    <source>
        <dbReference type="SAM" id="SignalP"/>
    </source>
</evidence>
<accession>A0A147K8C1</accession>
<feature type="region of interest" description="Disordered" evidence="1">
    <location>
        <begin position="25"/>
        <end position="48"/>
    </location>
</feature>
<feature type="signal peptide" evidence="2">
    <location>
        <begin position="1"/>
        <end position="20"/>
    </location>
</feature>